<dbReference type="EMBL" id="JAOYFB010000002">
    <property type="protein sequence ID" value="KAK4007456.1"/>
    <property type="molecule type" value="Genomic_DNA"/>
</dbReference>
<gene>
    <name evidence="1" type="ORF">OUZ56_012613</name>
</gene>
<organism evidence="1 2">
    <name type="scientific">Daphnia magna</name>
    <dbReference type="NCBI Taxonomy" id="35525"/>
    <lineage>
        <taxon>Eukaryota</taxon>
        <taxon>Metazoa</taxon>
        <taxon>Ecdysozoa</taxon>
        <taxon>Arthropoda</taxon>
        <taxon>Crustacea</taxon>
        <taxon>Branchiopoda</taxon>
        <taxon>Diplostraca</taxon>
        <taxon>Cladocera</taxon>
        <taxon>Anomopoda</taxon>
        <taxon>Daphniidae</taxon>
        <taxon>Daphnia</taxon>
    </lineage>
</organism>
<reference evidence="1 2" key="1">
    <citation type="journal article" date="2023" name="Nucleic Acids Res.">
        <title>The hologenome of Daphnia magna reveals possible DNA methylation and microbiome-mediated evolution of the host genome.</title>
        <authorList>
            <person name="Chaturvedi A."/>
            <person name="Li X."/>
            <person name="Dhandapani V."/>
            <person name="Marshall H."/>
            <person name="Kissane S."/>
            <person name="Cuenca-Cambronero M."/>
            <person name="Asole G."/>
            <person name="Calvet F."/>
            <person name="Ruiz-Romero M."/>
            <person name="Marangio P."/>
            <person name="Guigo R."/>
            <person name="Rago D."/>
            <person name="Mirbahai L."/>
            <person name="Eastwood N."/>
            <person name="Colbourne J.K."/>
            <person name="Zhou J."/>
            <person name="Mallon E."/>
            <person name="Orsini L."/>
        </authorList>
    </citation>
    <scope>NUCLEOTIDE SEQUENCE [LARGE SCALE GENOMIC DNA]</scope>
    <source>
        <strain evidence="1">LRV0_1</strain>
    </source>
</reference>
<dbReference type="Proteomes" id="UP001234178">
    <property type="component" value="Unassembled WGS sequence"/>
</dbReference>
<accession>A0ABQ9Z3J6</accession>
<keyword evidence="2" id="KW-1185">Reference proteome</keyword>
<proteinExistence type="predicted"/>
<comment type="caution">
    <text evidence="1">The sequence shown here is derived from an EMBL/GenBank/DDBJ whole genome shotgun (WGS) entry which is preliminary data.</text>
</comment>
<protein>
    <submittedName>
        <fullName evidence="1">Uncharacterized protein</fullName>
    </submittedName>
</protein>
<evidence type="ECO:0000313" key="1">
    <source>
        <dbReference type="EMBL" id="KAK4007456.1"/>
    </source>
</evidence>
<name>A0ABQ9Z3J6_9CRUS</name>
<evidence type="ECO:0000313" key="2">
    <source>
        <dbReference type="Proteomes" id="UP001234178"/>
    </source>
</evidence>
<sequence>MENVHLVQGHNLSIDKPELKFVVTIGRPSSGNLHMMSEHRLTGMTHRAKKMRHTTPISAKPIFMIQTWKKYYNQVIKPKDV</sequence>